<dbReference type="Pfam" id="PF10979">
    <property type="entry name" value="DUF2786"/>
    <property type="match status" value="1"/>
</dbReference>
<dbReference type="InterPro" id="IPR055592">
    <property type="entry name" value="DUF7168"/>
</dbReference>
<proteinExistence type="predicted"/>
<feature type="domain" description="DUF7168" evidence="2">
    <location>
        <begin position="47"/>
        <end position="182"/>
    </location>
</feature>
<evidence type="ECO:0000259" key="2">
    <source>
        <dbReference type="Pfam" id="PF23771"/>
    </source>
</evidence>
<dbReference type="Proteomes" id="UP000199698">
    <property type="component" value="Unassembled WGS sequence"/>
</dbReference>
<gene>
    <name evidence="3" type="ORF">GA0061080_102213</name>
</gene>
<evidence type="ECO:0000313" key="3">
    <source>
        <dbReference type="EMBL" id="SCC07538.1"/>
    </source>
</evidence>
<evidence type="ECO:0000259" key="1">
    <source>
        <dbReference type="Pfam" id="PF10979"/>
    </source>
</evidence>
<sequence>MTNNNEKYIEKIKKLLALAKSTNPNEAAIAMNQAIKLMVKHNISNKDVELSEIEEHVSKHAPSNAEKPPRYFSILVSIITSAFGVRAYFTWENNKRKVSFYGLRERPQLAAYTFDVLSVQLVKARKEFLSQQNGNCKKITKINRADAFCVGWVNGVYQLIEDFAMTDEELNLLAEYRKTKDLSPAKVRDAKKCNGSDSSQFIGYLQGKTAQLNHGVSNSGYSPSLIGVK</sequence>
<organism evidence="3 4">
    <name type="scientific">Gilliamella intestini</name>
    <dbReference type="NCBI Taxonomy" id="1798183"/>
    <lineage>
        <taxon>Bacteria</taxon>
        <taxon>Pseudomonadati</taxon>
        <taxon>Pseudomonadota</taxon>
        <taxon>Gammaproteobacteria</taxon>
        <taxon>Orbales</taxon>
        <taxon>Orbaceae</taxon>
        <taxon>Gilliamella</taxon>
    </lineage>
</organism>
<dbReference type="AlphaFoldDB" id="A0A1C4BLC2"/>
<dbReference type="RefSeq" id="WP_091123246.1">
    <property type="nucleotide sequence ID" value="NZ_FMBA01000022.1"/>
</dbReference>
<dbReference type="EMBL" id="FMBA01000022">
    <property type="protein sequence ID" value="SCC07538.1"/>
    <property type="molecule type" value="Genomic_DNA"/>
</dbReference>
<protein>
    <submittedName>
        <fullName evidence="3">Uncharacterized protein</fullName>
    </submittedName>
</protein>
<dbReference type="OrthoDB" id="7275531at2"/>
<accession>A0A1C4BLC2</accession>
<dbReference type="PIRSF" id="PIRSF028111">
    <property type="entry name" value="UCP028111"/>
    <property type="match status" value="1"/>
</dbReference>
<evidence type="ECO:0000313" key="4">
    <source>
        <dbReference type="Proteomes" id="UP000199698"/>
    </source>
</evidence>
<dbReference type="STRING" id="1798183.GA0061080_102213"/>
<keyword evidence="4" id="KW-1185">Reference proteome</keyword>
<reference evidence="4" key="1">
    <citation type="submission" date="2016-08" db="EMBL/GenBank/DDBJ databases">
        <authorList>
            <person name="Varghese N."/>
            <person name="Submissions Spin"/>
        </authorList>
    </citation>
    <scope>NUCLEOTIDE SEQUENCE [LARGE SCALE GENOMIC DNA]</scope>
    <source>
        <strain evidence="4">R-53144</strain>
    </source>
</reference>
<dbReference type="InterPro" id="IPR016868">
    <property type="entry name" value="Phage_B3_Orf5"/>
</dbReference>
<dbReference type="InterPro" id="IPR024498">
    <property type="entry name" value="DUF2786"/>
</dbReference>
<name>A0A1C4BLC2_9GAMM</name>
<feature type="domain" description="DUF2786" evidence="1">
    <location>
        <begin position="7"/>
        <end position="44"/>
    </location>
</feature>
<dbReference type="Pfam" id="PF23771">
    <property type="entry name" value="DUF7168"/>
    <property type="match status" value="1"/>
</dbReference>